<organism evidence="9 10">
    <name type="scientific">Populibacterium corticicola</name>
    <dbReference type="NCBI Taxonomy" id="1812826"/>
    <lineage>
        <taxon>Bacteria</taxon>
        <taxon>Bacillati</taxon>
        <taxon>Actinomycetota</taxon>
        <taxon>Actinomycetes</taxon>
        <taxon>Micrococcales</taxon>
        <taxon>Jonesiaceae</taxon>
        <taxon>Populibacterium</taxon>
    </lineage>
</organism>
<evidence type="ECO:0000259" key="8">
    <source>
        <dbReference type="SMART" id="SM01003"/>
    </source>
</evidence>
<dbReference type="InterPro" id="IPR008143">
    <property type="entry name" value="Ala_DH/PNT_CS2"/>
</dbReference>
<comment type="function">
    <text evidence="6">Catalyzes the reversible reductive amination of pyruvate to L-alanine.</text>
</comment>
<dbReference type="PIRSF" id="PIRSF000183">
    <property type="entry name" value="Alanine_dh"/>
    <property type="match status" value="1"/>
</dbReference>
<dbReference type="RefSeq" id="WP_377468051.1">
    <property type="nucleotide sequence ID" value="NZ_JBHUOP010000008.1"/>
</dbReference>
<protein>
    <recommendedName>
        <fullName evidence="3 6">Alanine dehydrogenase</fullName>
        <ecNumber evidence="3 6">1.4.1.1</ecNumber>
    </recommendedName>
</protein>
<comment type="catalytic activity">
    <reaction evidence="6">
        <text>L-alanine + NAD(+) + H2O = pyruvate + NH4(+) + NADH + H(+)</text>
        <dbReference type="Rhea" id="RHEA:18405"/>
        <dbReference type="ChEBI" id="CHEBI:15361"/>
        <dbReference type="ChEBI" id="CHEBI:15377"/>
        <dbReference type="ChEBI" id="CHEBI:15378"/>
        <dbReference type="ChEBI" id="CHEBI:28938"/>
        <dbReference type="ChEBI" id="CHEBI:57540"/>
        <dbReference type="ChEBI" id="CHEBI:57945"/>
        <dbReference type="ChEBI" id="CHEBI:57972"/>
        <dbReference type="EC" id="1.4.1.1"/>
    </reaction>
</comment>
<keyword evidence="4 6" id="KW-0560">Oxidoreductase</keyword>
<feature type="domain" description="Alanine dehydrogenase/pyridine nucleotide transhydrogenase N-terminal" evidence="8">
    <location>
        <begin position="4"/>
        <end position="136"/>
    </location>
</feature>
<dbReference type="InterPro" id="IPR007698">
    <property type="entry name" value="AlaDH/PNT_NAD(H)-bd"/>
</dbReference>
<evidence type="ECO:0000256" key="5">
    <source>
        <dbReference type="ARBA" id="ARBA00023027"/>
    </source>
</evidence>
<keyword evidence="10" id="KW-1185">Reference proteome</keyword>
<comment type="caution">
    <text evidence="9">The sequence shown here is derived from an EMBL/GenBank/DDBJ whole genome shotgun (WGS) entry which is preliminary data.</text>
</comment>
<dbReference type="Gene3D" id="3.40.50.720">
    <property type="entry name" value="NAD(P)-binding Rossmann-like Domain"/>
    <property type="match status" value="2"/>
</dbReference>
<dbReference type="EMBL" id="JBHUOP010000008">
    <property type="protein sequence ID" value="MFD2841731.1"/>
    <property type="molecule type" value="Genomic_DNA"/>
</dbReference>
<evidence type="ECO:0000313" key="9">
    <source>
        <dbReference type="EMBL" id="MFD2841731.1"/>
    </source>
</evidence>
<evidence type="ECO:0000313" key="10">
    <source>
        <dbReference type="Proteomes" id="UP001597391"/>
    </source>
</evidence>
<proteinExistence type="inferred from homology"/>
<evidence type="ECO:0000259" key="7">
    <source>
        <dbReference type="SMART" id="SM01002"/>
    </source>
</evidence>
<dbReference type="GO" id="GO:0000286">
    <property type="term" value="F:alanine dehydrogenase activity"/>
    <property type="evidence" value="ECO:0007669"/>
    <property type="project" value="UniProtKB-EC"/>
</dbReference>
<evidence type="ECO:0000256" key="2">
    <source>
        <dbReference type="ARBA" id="ARBA00005689"/>
    </source>
</evidence>
<dbReference type="SUPFAM" id="SSF51735">
    <property type="entry name" value="NAD(P)-binding Rossmann-fold domains"/>
    <property type="match status" value="1"/>
</dbReference>
<dbReference type="Pfam" id="PF05222">
    <property type="entry name" value="AlaDh_PNT_N"/>
    <property type="match status" value="1"/>
</dbReference>
<dbReference type="SUPFAM" id="SSF52283">
    <property type="entry name" value="Formate/glycerate dehydrogenase catalytic domain-like"/>
    <property type="match status" value="1"/>
</dbReference>
<evidence type="ECO:0000256" key="4">
    <source>
        <dbReference type="ARBA" id="ARBA00023002"/>
    </source>
</evidence>
<evidence type="ECO:0000256" key="6">
    <source>
        <dbReference type="PIRNR" id="PIRNR000183"/>
    </source>
</evidence>
<evidence type="ECO:0000256" key="1">
    <source>
        <dbReference type="ARBA" id="ARBA00005206"/>
    </source>
</evidence>
<comment type="similarity">
    <text evidence="2 6">Belongs to the AlaDH/PNT family.</text>
</comment>
<sequence>MHIGVPTEVKNNEYRVALTPAGAAELVTAGHSVVIQRGAGEGSSFPDTLYESVGAQIVPTAAEAWAAELVLKVKEPVPGEYGFLRPDLTLFTYLHLAAVPDLVTALRDAGTTAIAYETVQLDDKSLPLLTPMSEVAGRLSAQVSTYHLLRANGGSGILLGGVPGTPRGKCVVIGGGAAGESAAKSALGLGADVTILDISVKRLRELDARFNGRVTTLRSTALVVAEAVADADVVIGAALVPGAAAPKIVTNEMVARMKPGSVLLDIAIDQGGCFEDSRPTTHDDPTYTVHNSVFYCVANMPGAVPNTSTIALTNATLPYVLRLAGGVDEALAADAALARGVNLRGGEIVNEAVAAAYVAARG</sequence>
<dbReference type="CDD" id="cd05305">
    <property type="entry name" value="L-AlaDH"/>
    <property type="match status" value="1"/>
</dbReference>
<evidence type="ECO:0000256" key="3">
    <source>
        <dbReference type="ARBA" id="ARBA00012897"/>
    </source>
</evidence>
<dbReference type="Proteomes" id="UP001597391">
    <property type="component" value="Unassembled WGS sequence"/>
</dbReference>
<dbReference type="SMART" id="SM01003">
    <property type="entry name" value="AlaDh_PNT_N"/>
    <property type="match status" value="1"/>
</dbReference>
<reference evidence="10" key="1">
    <citation type="journal article" date="2019" name="Int. J. Syst. Evol. Microbiol.">
        <title>The Global Catalogue of Microorganisms (GCM) 10K type strain sequencing project: providing services to taxonomists for standard genome sequencing and annotation.</title>
        <authorList>
            <consortium name="The Broad Institute Genomics Platform"/>
            <consortium name="The Broad Institute Genome Sequencing Center for Infectious Disease"/>
            <person name="Wu L."/>
            <person name="Ma J."/>
        </authorList>
    </citation>
    <scope>NUCLEOTIDE SEQUENCE [LARGE SCALE GENOMIC DNA]</scope>
    <source>
        <strain evidence="10">KCTC 33576</strain>
    </source>
</reference>
<dbReference type="NCBIfam" id="TIGR00518">
    <property type="entry name" value="alaDH"/>
    <property type="match status" value="1"/>
</dbReference>
<keyword evidence="5 6" id="KW-0520">NAD</keyword>
<gene>
    <name evidence="9" type="primary">ald</name>
    <name evidence="9" type="ORF">ACFSYH_14285</name>
</gene>
<dbReference type="InterPro" id="IPR036291">
    <property type="entry name" value="NAD(P)-bd_dom_sf"/>
</dbReference>
<dbReference type="EC" id="1.4.1.1" evidence="3 6"/>
<dbReference type="PANTHER" id="PTHR42795">
    <property type="entry name" value="ALANINE DEHYDROGENASE"/>
    <property type="match status" value="1"/>
</dbReference>
<dbReference type="Pfam" id="PF01262">
    <property type="entry name" value="AlaDh_PNT_C"/>
    <property type="match status" value="1"/>
</dbReference>
<dbReference type="InterPro" id="IPR008141">
    <property type="entry name" value="Ala_DH"/>
</dbReference>
<accession>A0ABW5XGW5</accession>
<feature type="domain" description="Alanine dehydrogenase/pyridine nucleotide transhydrogenase NAD(H)-binding" evidence="7">
    <location>
        <begin position="148"/>
        <end position="296"/>
    </location>
</feature>
<comment type="pathway">
    <text evidence="1 6">Amino-acid degradation; L-alanine degradation via dehydrogenase pathway; NH(3) and pyruvate from L-alanine: step 1/1.</text>
</comment>
<dbReference type="SMART" id="SM01002">
    <property type="entry name" value="AlaDh_PNT_C"/>
    <property type="match status" value="1"/>
</dbReference>
<dbReference type="PROSITE" id="PS00837">
    <property type="entry name" value="ALADH_PNT_2"/>
    <property type="match status" value="1"/>
</dbReference>
<name>A0ABW5XGW5_9MICO</name>
<dbReference type="InterPro" id="IPR007886">
    <property type="entry name" value="AlaDH/PNT_N"/>
</dbReference>
<dbReference type="PANTHER" id="PTHR42795:SF1">
    <property type="entry name" value="ALANINE DEHYDROGENASE"/>
    <property type="match status" value="1"/>
</dbReference>